<dbReference type="OrthoDB" id="676979at2759"/>
<evidence type="ECO:0000256" key="1">
    <source>
        <dbReference type="ARBA" id="ARBA00004370"/>
    </source>
</evidence>
<dbReference type="InterPro" id="IPR000719">
    <property type="entry name" value="Prot_kinase_dom"/>
</dbReference>
<dbReference type="RefSeq" id="XP_030543610.1">
    <property type="nucleotide sequence ID" value="XM_030687750.1"/>
</dbReference>
<dbReference type="Pfam" id="PF07714">
    <property type="entry name" value="PK_Tyr_Ser-Thr"/>
    <property type="match status" value="1"/>
</dbReference>
<dbReference type="InterPro" id="IPR001611">
    <property type="entry name" value="Leu-rich_rpt"/>
</dbReference>
<evidence type="ECO:0000313" key="13">
    <source>
        <dbReference type="Proteomes" id="UP000827889"/>
    </source>
</evidence>
<evidence type="ECO:0000256" key="3">
    <source>
        <dbReference type="ARBA" id="ARBA00022692"/>
    </source>
</evidence>
<evidence type="ECO:0000313" key="14">
    <source>
        <dbReference type="RefSeq" id="XP_030543610.1"/>
    </source>
</evidence>
<keyword evidence="7 10" id="KW-0472">Membrane</keyword>
<dbReference type="Gene3D" id="3.30.200.20">
    <property type="entry name" value="Phosphorylase Kinase, domain 1"/>
    <property type="match status" value="1"/>
</dbReference>
<dbReference type="Proteomes" id="UP000827889">
    <property type="component" value="Chromosome 3"/>
</dbReference>
<feature type="region of interest" description="Disordered" evidence="9">
    <location>
        <begin position="216"/>
        <end position="261"/>
    </location>
</feature>
<feature type="signal peptide" evidence="11">
    <location>
        <begin position="1"/>
        <end position="20"/>
    </location>
</feature>
<dbReference type="Gene3D" id="3.80.10.10">
    <property type="entry name" value="Ribonuclease Inhibitor"/>
    <property type="match status" value="1"/>
</dbReference>
<feature type="chain" id="PRO_5034152801" evidence="11">
    <location>
        <begin position="21"/>
        <end position="720"/>
    </location>
</feature>
<evidence type="ECO:0000256" key="8">
    <source>
        <dbReference type="ARBA" id="ARBA00023170"/>
    </source>
</evidence>
<keyword evidence="8" id="KW-0675">Receptor</keyword>
<dbReference type="RefSeq" id="XP_048132421.1">
    <property type="nucleotide sequence ID" value="XM_048276464.1"/>
</dbReference>
<organism evidence="13 14">
    <name type="scientific">Rhodamnia argentea</name>
    <dbReference type="NCBI Taxonomy" id="178133"/>
    <lineage>
        <taxon>Eukaryota</taxon>
        <taxon>Viridiplantae</taxon>
        <taxon>Streptophyta</taxon>
        <taxon>Embryophyta</taxon>
        <taxon>Tracheophyta</taxon>
        <taxon>Spermatophyta</taxon>
        <taxon>Magnoliopsida</taxon>
        <taxon>eudicotyledons</taxon>
        <taxon>Gunneridae</taxon>
        <taxon>Pentapetalae</taxon>
        <taxon>rosids</taxon>
        <taxon>malvids</taxon>
        <taxon>Myrtales</taxon>
        <taxon>Myrtaceae</taxon>
        <taxon>Myrtoideae</taxon>
        <taxon>Myrteae</taxon>
        <taxon>Australasian group</taxon>
        <taxon>Rhodamnia</taxon>
    </lineage>
</organism>
<sequence>MVSRLFVLVFFVCTASVCSGLTDPRDVAAINSLYVSLGYPPLRGWLLVGGDPCSDGWQGVECVISNITGLNLSGANLGGELGLSLDFASLLSIDFSNNRIGGSVPSHLPRTVLSMLLGNNLFRGEIPDLFKELTSLAHLDLSSNNLTGHLPPSMGNLSAVTTLHLQNNKLIGTLNVLEDLPLVDLDIENNLFSGPIPPKLLTIPIFKKGGNPFNTSVIPSPSASPAPEPTSAPAPFIGGPPSHGVPSKQGNGSSAVAPHSAHSEGGLKVRNVILIAGVGVLVVVAIASLCLCLWRCSKRKQMNETVKRHEMGVYANGQGATKSKDSSRQPNINLERYVPRRAVPEPLGKMGEGHGRASSSNRQMDVTKTLSSRQKKDQVGDASLPMQPVASLLAPPIPDEKVIVNPAVSAQPTVRKRPSERAVSSPSVPFYSIASLQEFTNSFSPENFVGEGTLGSVYKAVLPDGRLLAVKKLKATVSGQQSNDKFGDLVSRIYKLRHSNIVELVGYCAEHAQRLLIYQYCRNGTLSDALHVDDEVHGKLSWAARIRVAIGAARALQYLHEVCQPPVVYRNFNSTNILLDDKLEARVSDCGLASLISSGSGSQLSEHLNPNGYTAPESELGTCSWQSDVYSFGVVMLELLTGRKSLDRSRPRGEQFLVRWAIPQLHDIDALSKMVDPSLSGFYPTKSLSRFADIISRCVQREPEFRPPMSEVVQDLLRMM</sequence>
<dbReference type="SUPFAM" id="SSF56112">
    <property type="entry name" value="Protein kinase-like (PK-like)"/>
    <property type="match status" value="1"/>
</dbReference>
<dbReference type="InterPro" id="IPR046959">
    <property type="entry name" value="PRK1-6/SRF4-like"/>
</dbReference>
<accession>A0A8B8Q931</accession>
<keyword evidence="6 10" id="KW-1133">Transmembrane helix</keyword>
<dbReference type="PANTHER" id="PTHR48007:SF22">
    <property type="entry name" value="PROTEIN STRUBBELIG-RECEPTOR FAMILY 3-LIKE ISOFORM X1"/>
    <property type="match status" value="1"/>
</dbReference>
<reference evidence="14" key="1">
    <citation type="submission" date="2025-04" db="UniProtKB">
        <authorList>
            <consortium name="RefSeq"/>
        </authorList>
    </citation>
    <scope>IDENTIFICATION</scope>
    <source>
        <tissue evidence="15">Leaf</tissue>
    </source>
</reference>
<dbReference type="GeneID" id="115750414"/>
<evidence type="ECO:0000256" key="7">
    <source>
        <dbReference type="ARBA" id="ARBA00023136"/>
    </source>
</evidence>
<evidence type="ECO:0000256" key="2">
    <source>
        <dbReference type="ARBA" id="ARBA00022614"/>
    </source>
</evidence>
<dbReference type="Gene3D" id="1.10.510.10">
    <property type="entry name" value="Transferase(Phosphotransferase) domain 1"/>
    <property type="match status" value="1"/>
</dbReference>
<dbReference type="SUPFAM" id="SSF52058">
    <property type="entry name" value="L domain-like"/>
    <property type="match status" value="1"/>
</dbReference>
<dbReference type="KEGG" id="rarg:115750414"/>
<evidence type="ECO:0000256" key="5">
    <source>
        <dbReference type="ARBA" id="ARBA00022737"/>
    </source>
</evidence>
<dbReference type="InterPro" id="IPR001245">
    <property type="entry name" value="Ser-Thr/Tyr_kinase_cat_dom"/>
</dbReference>
<evidence type="ECO:0000259" key="12">
    <source>
        <dbReference type="PROSITE" id="PS50011"/>
    </source>
</evidence>
<keyword evidence="4 11" id="KW-0732">Signal</keyword>
<dbReference type="FunFam" id="3.30.200.20:FF:000125">
    <property type="entry name" value="Protein STRUBBELIG-RECEPTOR FAMILY 8"/>
    <property type="match status" value="1"/>
</dbReference>
<comment type="subcellular location">
    <subcellularLocation>
        <location evidence="1">Membrane</location>
    </subcellularLocation>
</comment>
<evidence type="ECO:0000256" key="6">
    <source>
        <dbReference type="ARBA" id="ARBA00022989"/>
    </source>
</evidence>
<dbReference type="InterPro" id="IPR011009">
    <property type="entry name" value="Kinase-like_dom_sf"/>
</dbReference>
<keyword evidence="13" id="KW-1185">Reference proteome</keyword>
<dbReference type="PANTHER" id="PTHR48007">
    <property type="entry name" value="LEUCINE-RICH REPEAT RECEPTOR-LIKE PROTEIN KINASE PXC1"/>
    <property type="match status" value="1"/>
</dbReference>
<evidence type="ECO:0000313" key="15">
    <source>
        <dbReference type="RefSeq" id="XP_048132421.1"/>
    </source>
</evidence>
<dbReference type="FunFam" id="1.10.510.10:FF:000095">
    <property type="entry name" value="protein STRUBBELIG-RECEPTOR FAMILY 8"/>
    <property type="match status" value="1"/>
</dbReference>
<dbReference type="GO" id="GO:0016020">
    <property type="term" value="C:membrane"/>
    <property type="evidence" value="ECO:0007669"/>
    <property type="project" value="UniProtKB-SubCell"/>
</dbReference>
<name>A0A8B8Q931_9MYRT</name>
<gene>
    <name evidence="14 15" type="primary">LOC115750414</name>
</gene>
<evidence type="ECO:0000256" key="10">
    <source>
        <dbReference type="SAM" id="Phobius"/>
    </source>
</evidence>
<keyword evidence="5" id="KW-0677">Repeat</keyword>
<feature type="compositionally biased region" description="Polar residues" evidence="9">
    <location>
        <begin position="357"/>
        <end position="372"/>
    </location>
</feature>
<dbReference type="GO" id="GO:0005524">
    <property type="term" value="F:ATP binding"/>
    <property type="evidence" value="ECO:0007669"/>
    <property type="project" value="InterPro"/>
</dbReference>
<dbReference type="Pfam" id="PF00560">
    <property type="entry name" value="LRR_1"/>
    <property type="match status" value="1"/>
</dbReference>
<dbReference type="PROSITE" id="PS50011">
    <property type="entry name" value="PROTEIN_KINASE_DOM"/>
    <property type="match status" value="1"/>
</dbReference>
<dbReference type="GO" id="GO:0004672">
    <property type="term" value="F:protein kinase activity"/>
    <property type="evidence" value="ECO:0007669"/>
    <property type="project" value="InterPro"/>
</dbReference>
<keyword evidence="3 10" id="KW-0812">Transmembrane</keyword>
<keyword evidence="2" id="KW-0433">Leucine-rich repeat</keyword>
<evidence type="ECO:0000256" key="4">
    <source>
        <dbReference type="ARBA" id="ARBA00022729"/>
    </source>
</evidence>
<dbReference type="InterPro" id="IPR032675">
    <property type="entry name" value="LRR_dom_sf"/>
</dbReference>
<feature type="region of interest" description="Disordered" evidence="9">
    <location>
        <begin position="317"/>
        <end position="384"/>
    </location>
</feature>
<feature type="domain" description="Protein kinase" evidence="12">
    <location>
        <begin position="443"/>
        <end position="720"/>
    </location>
</feature>
<feature type="compositionally biased region" description="Pro residues" evidence="9">
    <location>
        <begin position="222"/>
        <end position="232"/>
    </location>
</feature>
<evidence type="ECO:0000256" key="11">
    <source>
        <dbReference type="SAM" id="SignalP"/>
    </source>
</evidence>
<dbReference type="AlphaFoldDB" id="A0A8B8Q931"/>
<evidence type="ECO:0000256" key="9">
    <source>
        <dbReference type="SAM" id="MobiDB-lite"/>
    </source>
</evidence>
<protein>
    <submittedName>
        <fullName evidence="14 15">Protein STRUBBELIG-RECEPTOR FAMILY 3-like isoform X1</fullName>
    </submittedName>
</protein>
<feature type="transmembrane region" description="Helical" evidence="10">
    <location>
        <begin position="272"/>
        <end position="294"/>
    </location>
</feature>
<dbReference type="FunFam" id="3.80.10.10:FF:000062">
    <property type="entry name" value="protein STRUBBELIG-RECEPTOR FAMILY 3"/>
    <property type="match status" value="1"/>
</dbReference>
<proteinExistence type="predicted"/>